<keyword evidence="6" id="KW-1185">Reference proteome</keyword>
<dbReference type="InterPro" id="IPR043128">
    <property type="entry name" value="Rev_trsase/Diguanyl_cyclase"/>
</dbReference>
<dbReference type="PROSITE" id="PS50878">
    <property type="entry name" value="RT_POL"/>
    <property type="match status" value="1"/>
</dbReference>
<reference evidence="5" key="2">
    <citation type="submission" date="2025-08" db="UniProtKB">
        <authorList>
            <consortium name="Ensembl"/>
        </authorList>
    </citation>
    <scope>IDENTIFICATION</scope>
</reference>
<dbReference type="Proteomes" id="UP000028761">
    <property type="component" value="Chromosome 4"/>
</dbReference>
<evidence type="ECO:0008006" key="7">
    <source>
        <dbReference type="Google" id="ProtNLM"/>
    </source>
</evidence>
<dbReference type="SUPFAM" id="SSF50630">
    <property type="entry name" value="Acid proteases"/>
    <property type="match status" value="1"/>
</dbReference>
<evidence type="ECO:0000256" key="2">
    <source>
        <dbReference type="ARBA" id="ARBA00022801"/>
    </source>
</evidence>
<dbReference type="Pfam" id="PF00077">
    <property type="entry name" value="RVP"/>
    <property type="match status" value="1"/>
</dbReference>
<reference evidence="5 6" key="1">
    <citation type="submission" date="2012-03" db="EMBL/GenBank/DDBJ databases">
        <title>Whole Genome Assembly of Papio anubis.</title>
        <authorList>
            <person name="Liu Y.L."/>
            <person name="Abraham K.A."/>
            <person name="Akbar H.A."/>
            <person name="Ali S.A."/>
            <person name="Anosike U.A."/>
            <person name="Aqrawi P.A."/>
            <person name="Arias F.A."/>
            <person name="Attaway T.A."/>
            <person name="Awwad R.A."/>
            <person name="Babu C.B."/>
            <person name="Bandaranaike D.B."/>
            <person name="Battles P.B."/>
            <person name="Bell A.B."/>
            <person name="Beltran B.B."/>
            <person name="Berhane-Mersha D.B."/>
            <person name="Bess C.B."/>
            <person name="Bickham C.B."/>
            <person name="Bolden T.B."/>
            <person name="Carter K.C."/>
            <person name="Chau D.C."/>
            <person name="Chavez A.C."/>
            <person name="Clerc-Blankenburg K.C."/>
            <person name="Coyle M.C."/>
            <person name="Dao M.D."/>
            <person name="Davila M.L.D."/>
            <person name="Davy-Carroll L.D."/>
            <person name="Denson S.D."/>
            <person name="Dinh H.D."/>
            <person name="Fernandez S.F."/>
            <person name="Fernando P.F."/>
            <person name="Forbes L.F."/>
            <person name="Francis C.F."/>
            <person name="Francisco L.F."/>
            <person name="Fu Q.F."/>
            <person name="Garcia-Iii R.G."/>
            <person name="Garrett T.G."/>
            <person name="Gross S.G."/>
            <person name="Gubbala S.G."/>
            <person name="Hirani K.H."/>
            <person name="Hogues M.H."/>
            <person name="Hollins B.H."/>
            <person name="Jackson L.J."/>
            <person name="Javaid M.J."/>
            <person name="Jhangiani S.J."/>
            <person name="Johnson A.J."/>
            <person name="Johnson B.J."/>
            <person name="Jones J.J."/>
            <person name="Joshi V.J."/>
            <person name="Kalu J.K."/>
            <person name="Khan N.K."/>
            <person name="Korchina V.K."/>
            <person name="Kovar C.K."/>
            <person name="Lago L.L."/>
            <person name="Lara F.L."/>
            <person name="Le T.-K.L."/>
            <person name="Lee S.L."/>
            <person name="Legall-Iii F.L."/>
            <person name="Lemon S.L."/>
            <person name="Liu J.L."/>
            <person name="Liu Y.-S.L."/>
            <person name="Liyanage D.L."/>
            <person name="Lopez J.L."/>
            <person name="Lorensuhewa L.L."/>
            <person name="Mata R.M."/>
            <person name="Mathew T.M."/>
            <person name="Mercado C.M."/>
            <person name="Mercado I.M."/>
            <person name="Morales K.M."/>
            <person name="Morgan M.M."/>
            <person name="Munidasa M.M."/>
            <person name="Ngo D.N."/>
            <person name="Nguyen L.N."/>
            <person name="Nguyen T.N."/>
            <person name="Nguyen N.N."/>
            <person name="Obregon M.O."/>
            <person name="Okwuonu G.O."/>
            <person name="Ongeri F.O."/>
            <person name="Onwere C.O."/>
            <person name="Osifeso I.O."/>
            <person name="Parra A.P."/>
            <person name="Patil S.P."/>
            <person name="Perez A.P."/>
            <person name="Perez Y.P."/>
            <person name="Pham C.P."/>
            <person name="Pu L.-L.P."/>
            <person name="Puazo M.P."/>
            <person name="Quiroz J.Q."/>
            <person name="Rouhana J.R."/>
            <person name="Ruiz M.R."/>
            <person name="Ruiz S.-J.R."/>
            <person name="Saada N.S."/>
            <person name="Santibanez J.S."/>
            <person name="Scheel M.S."/>
            <person name="Schneider B.S."/>
            <person name="Simmons D.S."/>
            <person name="Sisson I.S."/>
            <person name="Tang L.-Y.T."/>
            <person name="Thornton R.T."/>
            <person name="Tisius J.T."/>
            <person name="Toledanes G.T."/>
            <person name="Trejos Z.T."/>
            <person name="Usmani K.U."/>
            <person name="Varghese R.V."/>
            <person name="Vattathil S.V."/>
            <person name="Vee V.V."/>
            <person name="Walker D.W."/>
            <person name="Weissenberger G.W."/>
            <person name="White C.W."/>
            <person name="Williams A.W."/>
            <person name="Woodworth J.W."/>
            <person name="Wright R.W."/>
            <person name="Zhu Y.Z."/>
            <person name="Han Y.H."/>
            <person name="Newsham I.N."/>
            <person name="Nazareth L.N."/>
            <person name="Worley K.W."/>
            <person name="Muzny D.M."/>
            <person name="Rogers J.R."/>
            <person name="Gibbs R.G."/>
        </authorList>
    </citation>
    <scope>NUCLEOTIDE SEQUENCE [LARGE SCALE GENOMIC DNA]</scope>
</reference>
<dbReference type="AlphaFoldDB" id="A0A8I5N449"/>
<dbReference type="GeneTree" id="ENSGT00940000163417"/>
<evidence type="ECO:0000313" key="6">
    <source>
        <dbReference type="Proteomes" id="UP000028761"/>
    </source>
</evidence>
<dbReference type="InterPro" id="IPR043502">
    <property type="entry name" value="DNA/RNA_pol_sf"/>
</dbReference>
<dbReference type="Gene3D" id="3.30.70.270">
    <property type="match status" value="1"/>
</dbReference>
<dbReference type="InterPro" id="IPR018061">
    <property type="entry name" value="Retropepsins"/>
</dbReference>
<accession>A0A8I5N449</accession>
<dbReference type="GO" id="GO:0006508">
    <property type="term" value="P:proteolysis"/>
    <property type="evidence" value="ECO:0007669"/>
    <property type="project" value="InterPro"/>
</dbReference>
<name>A0A8I5N449_PAPAN</name>
<comment type="similarity">
    <text evidence="1">Belongs to the beta type-B retroviral polymerase family. HERV class-II K(HML-2) pol subfamily.</text>
</comment>
<evidence type="ECO:0000256" key="1">
    <source>
        <dbReference type="ARBA" id="ARBA00010879"/>
    </source>
</evidence>
<reference evidence="5" key="3">
    <citation type="submission" date="2025-09" db="UniProtKB">
        <authorList>
            <consortium name="Ensembl"/>
        </authorList>
    </citation>
    <scope>IDENTIFICATION</scope>
</reference>
<evidence type="ECO:0000259" key="3">
    <source>
        <dbReference type="PROSITE" id="PS50175"/>
    </source>
</evidence>
<dbReference type="Gene3D" id="3.10.10.10">
    <property type="entry name" value="HIV Type 1 Reverse Transcriptase, subunit A, domain 1"/>
    <property type="match status" value="1"/>
</dbReference>
<evidence type="ECO:0000259" key="4">
    <source>
        <dbReference type="PROSITE" id="PS50878"/>
    </source>
</evidence>
<feature type="domain" description="Reverse transcriptase" evidence="4">
    <location>
        <begin position="174"/>
        <end position="343"/>
    </location>
</feature>
<dbReference type="Ensembl" id="ENSPANT00000066278.1">
    <property type="protein sequence ID" value="ENSPANP00000054991.1"/>
    <property type="gene ID" value="ENSPANG00000050783.1"/>
</dbReference>
<dbReference type="Pfam" id="PF00078">
    <property type="entry name" value="RVT_1"/>
    <property type="match status" value="1"/>
</dbReference>
<organism evidence="5 6">
    <name type="scientific">Papio anubis</name>
    <name type="common">Olive baboon</name>
    <dbReference type="NCBI Taxonomy" id="9555"/>
    <lineage>
        <taxon>Eukaryota</taxon>
        <taxon>Metazoa</taxon>
        <taxon>Chordata</taxon>
        <taxon>Craniata</taxon>
        <taxon>Vertebrata</taxon>
        <taxon>Euteleostomi</taxon>
        <taxon>Mammalia</taxon>
        <taxon>Eutheria</taxon>
        <taxon>Euarchontoglires</taxon>
        <taxon>Primates</taxon>
        <taxon>Haplorrhini</taxon>
        <taxon>Catarrhini</taxon>
        <taxon>Cercopithecidae</taxon>
        <taxon>Cercopithecinae</taxon>
        <taxon>Papio</taxon>
    </lineage>
</organism>
<dbReference type="PANTHER" id="PTHR33064:SF36">
    <property type="entry name" value="CCHC-TYPE DOMAIN-CONTAINING PROTEIN"/>
    <property type="match status" value="1"/>
</dbReference>
<dbReference type="Gene3D" id="2.40.70.10">
    <property type="entry name" value="Acid Proteases"/>
    <property type="match status" value="1"/>
</dbReference>
<protein>
    <recommendedName>
        <fullName evidence="7">Reverse transcriptase domain-containing protein</fullName>
    </recommendedName>
</protein>
<keyword evidence="2" id="KW-0378">Hydrolase</keyword>
<feature type="domain" description="Peptidase A2" evidence="3">
    <location>
        <begin position="9"/>
        <end position="80"/>
    </location>
</feature>
<proteinExistence type="inferred from homology"/>
<sequence>MLQVAGKSISFLMDTGATYSVLPSFSGPSHPSAVTVMGIDGTPSAYRQTPPLSCRLDVSLFSHSFLIILSCPVPLLGQDLLSKLGASVHFRPNPSPHLAFLFPLLSPDKPRQADLPLPFPVPINPKVWDTSTPIIAQHHTPVRIRLKDPSKFPSRSQFPISLEHRQGLKPIITCLLQQHMLVPANSPCKTPILPVRKSSGAYRLLQDLRLINEAVVPTFPVVPNPYTLLLRVPPDTTHFTVLDLKDAFFTIPLHPDCHFLFAFTWEDPDTHVSSQLTWTVLPQGFRDSPHFFGQALAQDILLCPLTHSTLLQYVDDLLLCSPSWECSLTDTATLLNFLGDQGY</sequence>
<dbReference type="InterPro" id="IPR051320">
    <property type="entry name" value="Viral_Replic_Matur_Polypro"/>
</dbReference>
<dbReference type="InterPro" id="IPR021109">
    <property type="entry name" value="Peptidase_aspartic_dom_sf"/>
</dbReference>
<dbReference type="InterPro" id="IPR001995">
    <property type="entry name" value="Peptidase_A2_cat"/>
</dbReference>
<dbReference type="OMA" id="PAREEWW"/>
<dbReference type="SUPFAM" id="SSF56672">
    <property type="entry name" value="DNA/RNA polymerases"/>
    <property type="match status" value="1"/>
</dbReference>
<dbReference type="PANTHER" id="PTHR33064">
    <property type="entry name" value="POL PROTEIN"/>
    <property type="match status" value="1"/>
</dbReference>
<dbReference type="GO" id="GO:0004190">
    <property type="term" value="F:aspartic-type endopeptidase activity"/>
    <property type="evidence" value="ECO:0007669"/>
    <property type="project" value="InterPro"/>
</dbReference>
<evidence type="ECO:0000313" key="5">
    <source>
        <dbReference type="Ensembl" id="ENSPANP00000054991.1"/>
    </source>
</evidence>
<dbReference type="PROSITE" id="PS50175">
    <property type="entry name" value="ASP_PROT_RETROV"/>
    <property type="match status" value="1"/>
</dbReference>
<dbReference type="InterPro" id="IPR000477">
    <property type="entry name" value="RT_dom"/>
</dbReference>